<dbReference type="InterPro" id="IPR004521">
    <property type="entry name" value="Uncharacterised_CHP00451"/>
</dbReference>
<dbReference type="SMR" id="Q9HIB8"/>
<dbReference type="CDD" id="cd07953">
    <property type="entry name" value="PUA"/>
    <property type="match status" value="1"/>
</dbReference>
<dbReference type="PIRSF" id="PIRSF005067">
    <property type="entry name" value="Tma_RNA-bind_prd"/>
    <property type="match status" value="1"/>
</dbReference>
<dbReference type="InterPro" id="IPR002478">
    <property type="entry name" value="PUA"/>
</dbReference>
<dbReference type="OrthoDB" id="27972at2157"/>
<evidence type="ECO:0000313" key="2">
    <source>
        <dbReference type="EMBL" id="CAC12543.1"/>
    </source>
</evidence>
<keyword evidence="4" id="KW-0002">3D-structure</keyword>
<gene>
    <name evidence="2" type="ordered locus">Ta1423</name>
</gene>
<dbReference type="AlphaFoldDB" id="Q9HIB8"/>
<sequence length="153" mass="16762">MTSKHFISKKEAKRIWEAMARYGIDITGESLEVAAQKSASAYYIGGKPMVFQAGDLIPSVYLLNYRNPSRNIVTVDEGAEPHILNGSDLFAPGIVSMDDSIRKGDMIFVKSSKGYFIAVGMAEMDAGEVMATKRGKAARIIHFPGDELIRAFP</sequence>
<dbReference type="Pfam" id="PF01472">
    <property type="entry name" value="PUA"/>
    <property type="match status" value="1"/>
</dbReference>
<dbReference type="Gene3D" id="3.10.450.120">
    <property type="entry name" value="Pre-PUA domain, domain 1"/>
    <property type="match status" value="1"/>
</dbReference>
<dbReference type="SUPFAM" id="SSF88697">
    <property type="entry name" value="PUA domain-like"/>
    <property type="match status" value="1"/>
</dbReference>
<dbReference type="Pfam" id="PF09183">
    <property type="entry name" value="DUF1947"/>
    <property type="match status" value="1"/>
</dbReference>
<dbReference type="SUPFAM" id="SSF88802">
    <property type="entry name" value="Pre-PUA domain"/>
    <property type="match status" value="1"/>
</dbReference>
<dbReference type="NCBIfam" id="TIGR03684">
    <property type="entry name" value="arCOG00985"/>
    <property type="match status" value="1"/>
</dbReference>
<dbReference type="GO" id="GO:0001731">
    <property type="term" value="P:formation of translation preinitiation complex"/>
    <property type="evidence" value="ECO:0007669"/>
    <property type="project" value="InterPro"/>
</dbReference>
<dbReference type="InterPro" id="IPR036974">
    <property type="entry name" value="PUA_sf"/>
</dbReference>
<evidence type="ECO:0007829" key="4">
    <source>
        <dbReference type="PDB" id="1Q7H"/>
    </source>
</evidence>
<accession>Q9HIB8</accession>
<evidence type="ECO:0000259" key="1">
    <source>
        <dbReference type="SMART" id="SM00359"/>
    </source>
</evidence>
<dbReference type="PDBsum" id="1Q7H"/>
<name>Q9HIB8_THEAC</name>
<reference evidence="2 3" key="1">
    <citation type="journal article" date="2000" name="Nature">
        <title>The genome sequence of the thermoacidophilic scavenger Thermoplasma acidophilum.</title>
        <authorList>
            <person name="Ruepp A."/>
            <person name="Graml W."/>
            <person name="Santos-Martinez M.L."/>
            <person name="Koretke K.K."/>
            <person name="Volker C."/>
            <person name="Mewes H.W."/>
            <person name="Frishman D."/>
            <person name="Stocker S."/>
            <person name="Lupas A.N."/>
            <person name="Baumeister W."/>
        </authorList>
    </citation>
    <scope>NUCLEOTIDE SEQUENCE [LARGE SCALE GENOMIC DNA]</scope>
    <source>
        <strain evidence="3">ATCC 25905 / DSM 1728 / JCM 9062 / NBRC 15155 / AMRC-C165</strain>
    </source>
</reference>
<dbReference type="PANTHER" id="PTHR12217">
    <property type="entry name" value="EUKARYOTIC TRANSLATION INITIATION FACTOR 2D"/>
    <property type="match status" value="1"/>
</dbReference>
<dbReference type="FunCoup" id="Q9HIB8">
    <property type="interactions" value="36"/>
</dbReference>
<dbReference type="GO" id="GO:0003723">
    <property type="term" value="F:RNA binding"/>
    <property type="evidence" value="ECO:0007669"/>
    <property type="project" value="InterPro"/>
</dbReference>
<dbReference type="InterPro" id="IPR016437">
    <property type="entry name" value="MCT-1/Tma20"/>
</dbReference>
<dbReference type="HOGENOM" id="CLU_090468_1_1_2"/>
<dbReference type="InterPro" id="IPR015947">
    <property type="entry name" value="PUA-like_sf"/>
</dbReference>
<feature type="domain" description="PUA" evidence="1">
    <location>
        <begin position="71"/>
        <end position="145"/>
    </location>
</feature>
<dbReference type="GO" id="GO:0003743">
    <property type="term" value="F:translation initiation factor activity"/>
    <property type="evidence" value="ECO:0007669"/>
    <property type="project" value="InterPro"/>
</dbReference>
<protein>
    <recommendedName>
        <fullName evidence="1">PUA domain-containing protein</fullName>
    </recommendedName>
</protein>
<dbReference type="NCBIfam" id="TIGR00451">
    <property type="entry name" value="unchar_dom_2"/>
    <property type="match status" value="1"/>
</dbReference>
<dbReference type="Gene3D" id="2.30.130.10">
    <property type="entry name" value="PUA domain"/>
    <property type="match status" value="1"/>
</dbReference>
<dbReference type="PANTHER" id="PTHR12217:SF4">
    <property type="entry name" value="EUKARYOTIC TRANSLATION INITIATION FACTOR 2D"/>
    <property type="match status" value="1"/>
</dbReference>
<evidence type="ECO:0000313" key="3">
    <source>
        <dbReference type="Proteomes" id="UP000001024"/>
    </source>
</evidence>
<dbReference type="EMBL" id="AL445067">
    <property type="protein sequence ID" value="CAC12543.1"/>
    <property type="molecule type" value="Genomic_DNA"/>
</dbReference>
<dbReference type="InterPro" id="IPR022430">
    <property type="entry name" value="CHP03684"/>
</dbReference>
<dbReference type="InParanoid" id="Q9HIB8"/>
<proteinExistence type="evidence at protein level"/>
<reference evidence="4" key="2">
    <citation type="submission" date="2003-08" db="PDB data bank">
        <title>Structure of a conserved hypothetical protein from T. acidophilum.</title>
        <authorList>
            <person name="Cuff M.E."/>
            <person name="Xu X."/>
            <person name="Savchenko A."/>
            <person name="Edwards A."/>
            <person name="Joachimiak A."/>
        </authorList>
    </citation>
    <scope>X-RAY CRYSTALLOGRAPHY (2.10 ANGSTROMS)</scope>
</reference>
<dbReference type="KEGG" id="tac:Ta1423"/>
<dbReference type="eggNOG" id="arCOG00985">
    <property type="taxonomic scope" value="Archaea"/>
</dbReference>
<organism evidence="2 3">
    <name type="scientific">Thermoplasma acidophilum (strain ATCC 25905 / DSM 1728 / JCM 9062 / NBRC 15155 / AMRC-C165)</name>
    <dbReference type="NCBI Taxonomy" id="273075"/>
    <lineage>
        <taxon>Archaea</taxon>
        <taxon>Methanobacteriati</taxon>
        <taxon>Thermoplasmatota</taxon>
        <taxon>Thermoplasmata</taxon>
        <taxon>Thermoplasmatales</taxon>
        <taxon>Thermoplasmataceae</taxon>
        <taxon>Thermoplasma</taxon>
    </lineage>
</organism>
<dbReference type="PaxDb" id="273075-Ta1423"/>
<dbReference type="Proteomes" id="UP000001024">
    <property type="component" value="Chromosome"/>
</dbReference>
<dbReference type="InterPro" id="IPR039757">
    <property type="entry name" value="EIF2D"/>
</dbReference>
<dbReference type="PROSITE" id="PS50890">
    <property type="entry name" value="PUA"/>
    <property type="match status" value="1"/>
</dbReference>
<dbReference type="STRING" id="273075.gene:9572650"/>
<dbReference type="EvolutionaryTrace" id="Q9HIB8"/>
<dbReference type="InterPro" id="IPR015266">
    <property type="entry name" value="DUF1947"/>
</dbReference>
<dbReference type="EnsemblBacteria" id="CAC12543">
    <property type="protein sequence ID" value="CAC12543"/>
    <property type="gene ID" value="CAC12543"/>
</dbReference>
<dbReference type="SMART" id="SM00359">
    <property type="entry name" value="PUA"/>
    <property type="match status" value="1"/>
</dbReference>
<dbReference type="PDB" id="1Q7H">
    <property type="method" value="X-ray"/>
    <property type="resolution" value="2.10 A"/>
    <property type="chains" value="A=1-153"/>
</dbReference>
<dbReference type="RefSeq" id="WP_010901826.1">
    <property type="nucleotide sequence ID" value="NC_002578.1"/>
</dbReference>
<keyword evidence="3" id="KW-1185">Reference proteome</keyword>